<dbReference type="InterPro" id="IPR017853">
    <property type="entry name" value="GH"/>
</dbReference>
<dbReference type="PIRSF" id="PIRSF006337">
    <property type="entry name" value="Trehalose_TreZ"/>
    <property type="match status" value="1"/>
</dbReference>
<keyword evidence="6" id="KW-0963">Cytoplasm</keyword>
<evidence type="ECO:0000256" key="14">
    <source>
        <dbReference type="PIRNR" id="PIRNR006337"/>
    </source>
</evidence>
<evidence type="ECO:0000256" key="13">
    <source>
        <dbReference type="NCBIfam" id="TIGR02402"/>
    </source>
</evidence>
<dbReference type="AlphaFoldDB" id="A0AA41PUS3"/>
<feature type="binding site" evidence="16">
    <location>
        <begin position="244"/>
        <end position="249"/>
    </location>
    <ligand>
        <name>substrate</name>
    </ligand>
</feature>
<feature type="active site" description="Nucleophile" evidence="15">
    <location>
        <position position="246"/>
    </location>
</feature>
<dbReference type="GO" id="GO:0005737">
    <property type="term" value="C:cytoplasm"/>
    <property type="evidence" value="ECO:0007669"/>
    <property type="project" value="UniProtKB-SubCell"/>
</dbReference>
<dbReference type="CDD" id="cd02853">
    <property type="entry name" value="E_set_MTHase_like_N"/>
    <property type="match status" value="1"/>
</dbReference>
<dbReference type="EC" id="3.2.1.141" evidence="4 13"/>
<evidence type="ECO:0000313" key="20">
    <source>
        <dbReference type="Proteomes" id="UP001165378"/>
    </source>
</evidence>
<dbReference type="Pfam" id="PF00128">
    <property type="entry name" value="Alpha-amylase"/>
    <property type="match status" value="1"/>
</dbReference>
<reference evidence="19" key="1">
    <citation type="submission" date="2022-01" db="EMBL/GenBank/DDBJ databases">
        <title>Genome-Based Taxonomic Classification of the Phylum Actinobacteria.</title>
        <authorList>
            <person name="Gao Y."/>
        </authorList>
    </citation>
    <scope>NUCLEOTIDE SEQUENCE</scope>
    <source>
        <strain evidence="19">KLBMP 8922</strain>
    </source>
</reference>
<dbReference type="Proteomes" id="UP001165378">
    <property type="component" value="Unassembled WGS sequence"/>
</dbReference>
<comment type="catalytic activity">
    <reaction evidence="12 14">
        <text>hydrolysis of (1-&gt;4)-alpha-D-glucosidic linkage in 4-alpha-D-[(1-&gt;4)-alpha-D-glucanosyl]n trehalose to yield trehalose and (1-&gt;4)-alpha-D-glucan.</text>
        <dbReference type="EC" id="3.2.1.141"/>
    </reaction>
</comment>
<dbReference type="SUPFAM" id="SSF51445">
    <property type="entry name" value="(Trans)glycosidases"/>
    <property type="match status" value="1"/>
</dbReference>
<comment type="caution">
    <text evidence="19">The sequence shown here is derived from an EMBL/GenBank/DDBJ whole genome shotgun (WGS) entry which is preliminary data.</text>
</comment>
<comment type="similarity">
    <text evidence="3 14">Belongs to the glycosyl hydrolase 13 family.</text>
</comment>
<evidence type="ECO:0000256" key="6">
    <source>
        <dbReference type="ARBA" id="ARBA00022490"/>
    </source>
</evidence>
<evidence type="ECO:0000256" key="2">
    <source>
        <dbReference type="ARBA" id="ARBA00005199"/>
    </source>
</evidence>
<evidence type="ECO:0000256" key="15">
    <source>
        <dbReference type="PIRSR" id="PIRSR006337-1"/>
    </source>
</evidence>
<evidence type="ECO:0000256" key="12">
    <source>
        <dbReference type="ARBA" id="ARBA00034013"/>
    </source>
</evidence>
<dbReference type="Gene3D" id="3.20.20.80">
    <property type="entry name" value="Glycosidases"/>
    <property type="match status" value="1"/>
</dbReference>
<evidence type="ECO:0000256" key="8">
    <source>
        <dbReference type="ARBA" id="ARBA00023277"/>
    </source>
</evidence>
<evidence type="ECO:0000256" key="4">
    <source>
        <dbReference type="ARBA" id="ARBA00012268"/>
    </source>
</evidence>
<comment type="subcellular location">
    <subcellularLocation>
        <location evidence="1 15">Cytoplasm</location>
    </subcellularLocation>
</comment>
<organism evidence="19 20">
    <name type="scientific">Yinghuangia soli</name>
    <dbReference type="NCBI Taxonomy" id="2908204"/>
    <lineage>
        <taxon>Bacteria</taxon>
        <taxon>Bacillati</taxon>
        <taxon>Actinomycetota</taxon>
        <taxon>Actinomycetes</taxon>
        <taxon>Kitasatosporales</taxon>
        <taxon>Streptomycetaceae</taxon>
        <taxon>Yinghuangia</taxon>
    </lineage>
</organism>
<evidence type="ECO:0000256" key="10">
    <source>
        <dbReference type="ARBA" id="ARBA00032057"/>
    </source>
</evidence>
<proteinExistence type="inferred from homology"/>
<evidence type="ECO:0000256" key="16">
    <source>
        <dbReference type="PIRSR" id="PIRSR006337-2"/>
    </source>
</evidence>
<evidence type="ECO:0000256" key="5">
    <source>
        <dbReference type="ARBA" id="ARBA00015938"/>
    </source>
</evidence>
<evidence type="ECO:0000256" key="7">
    <source>
        <dbReference type="ARBA" id="ARBA00022801"/>
    </source>
</evidence>
<evidence type="ECO:0000256" key="1">
    <source>
        <dbReference type="ARBA" id="ARBA00004496"/>
    </source>
</evidence>
<dbReference type="InterPro" id="IPR014756">
    <property type="entry name" value="Ig_E-set"/>
</dbReference>
<dbReference type="GO" id="GO:0005992">
    <property type="term" value="P:trehalose biosynthetic process"/>
    <property type="evidence" value="ECO:0007669"/>
    <property type="project" value="UniProtKB-UniRule"/>
</dbReference>
<dbReference type="InterPro" id="IPR013783">
    <property type="entry name" value="Ig-like_fold"/>
</dbReference>
<evidence type="ECO:0000256" key="9">
    <source>
        <dbReference type="ARBA" id="ARBA00023295"/>
    </source>
</evidence>
<dbReference type="SMART" id="SM00642">
    <property type="entry name" value="Aamy"/>
    <property type="match status" value="1"/>
</dbReference>
<evidence type="ECO:0000256" key="11">
    <source>
        <dbReference type="ARBA" id="ARBA00033284"/>
    </source>
</evidence>
<feature type="site" description="Transition state stabilizer" evidence="17">
    <location>
        <position position="379"/>
    </location>
</feature>
<dbReference type="EMBL" id="JAKFHA010000001">
    <property type="protein sequence ID" value="MCF2526240.1"/>
    <property type="molecule type" value="Genomic_DNA"/>
</dbReference>
<gene>
    <name evidence="19" type="primary">treZ</name>
    <name evidence="19" type="ORF">LZ495_03255</name>
</gene>
<keyword evidence="7 14" id="KW-0378">Hydrolase</keyword>
<dbReference type="InterPro" id="IPR006047">
    <property type="entry name" value="GH13_cat_dom"/>
</dbReference>
<evidence type="ECO:0000256" key="3">
    <source>
        <dbReference type="ARBA" id="ARBA00008061"/>
    </source>
</evidence>
<dbReference type="NCBIfam" id="TIGR02402">
    <property type="entry name" value="trehalose_TreZ"/>
    <property type="match status" value="1"/>
</dbReference>
<feature type="active site" description="Proton donor" evidence="15">
    <location>
        <position position="283"/>
    </location>
</feature>
<protein>
    <recommendedName>
        <fullName evidence="5 13">Malto-oligosyltrehalose trehalohydrolase</fullName>
        <shortName evidence="14">MTHase</shortName>
        <ecNumber evidence="4 13">3.2.1.141</ecNumber>
    </recommendedName>
    <alternativeName>
        <fullName evidence="11 14">4-alpha-D-((1-&gt;4)-alpha-D-glucano)trehalose trehalohydrolase</fullName>
    </alternativeName>
    <alternativeName>
        <fullName evidence="10 14">Maltooligosyl trehalose trehalohydrolase</fullName>
    </alternativeName>
</protein>
<keyword evidence="9 14" id="KW-0326">Glycosidase</keyword>
<dbReference type="PANTHER" id="PTHR43651:SF11">
    <property type="entry name" value="MALTO-OLIGOSYLTREHALOSE TREHALOHYDROLASE"/>
    <property type="match status" value="1"/>
</dbReference>
<feature type="domain" description="Glycosyl hydrolase family 13 catalytic" evidence="18">
    <location>
        <begin position="100"/>
        <end position="446"/>
    </location>
</feature>
<dbReference type="InterPro" id="IPR044901">
    <property type="entry name" value="Trehalose_TreZ_E-set_sf"/>
</dbReference>
<feature type="binding site" evidence="16">
    <location>
        <begin position="378"/>
        <end position="383"/>
    </location>
    <ligand>
        <name>substrate</name>
    </ligand>
</feature>
<evidence type="ECO:0000313" key="19">
    <source>
        <dbReference type="EMBL" id="MCF2526240.1"/>
    </source>
</evidence>
<keyword evidence="8" id="KW-0119">Carbohydrate metabolism</keyword>
<dbReference type="SUPFAM" id="SSF81296">
    <property type="entry name" value="E set domains"/>
    <property type="match status" value="1"/>
</dbReference>
<dbReference type="Gene3D" id="2.60.40.10">
    <property type="entry name" value="Immunoglobulins"/>
    <property type="match status" value="1"/>
</dbReference>
<dbReference type="CDD" id="cd11325">
    <property type="entry name" value="AmyAc_GTHase"/>
    <property type="match status" value="1"/>
</dbReference>
<keyword evidence="20" id="KW-1185">Reference proteome</keyword>
<evidence type="ECO:0000256" key="17">
    <source>
        <dbReference type="PIRSR" id="PIRSR006337-3"/>
    </source>
</evidence>
<dbReference type="Gene3D" id="1.10.10.760">
    <property type="entry name" value="E-set domains of sugar-utilizing enzymes"/>
    <property type="match status" value="1"/>
</dbReference>
<dbReference type="GO" id="GO:0033942">
    <property type="term" value="F:4-alpha-D-(1-&gt;4)-alpha-D-glucanotrehalose trehalohydrolase activity"/>
    <property type="evidence" value="ECO:0007669"/>
    <property type="project" value="UniProtKB-EC"/>
</dbReference>
<evidence type="ECO:0000259" key="18">
    <source>
        <dbReference type="SMART" id="SM00642"/>
    </source>
</evidence>
<comment type="pathway">
    <text evidence="2 14">Glycan biosynthesis; trehalose biosynthesis.</text>
</comment>
<dbReference type="RefSeq" id="WP_235050286.1">
    <property type="nucleotide sequence ID" value="NZ_JAKFHA010000001.1"/>
</dbReference>
<sequence>MTRFAVWAPDASGVDLVTATARRALRSGDGPGWWLADVPALAHGDDYWYAVDGGPPRPDPRSAWQPDGPDGPSRVYDHTRFAWTDQAWHGRSLPGGVVYELHIGTFTDAGTFDAAIGRLDHLAALGVTHVELLPVAAFPGTHGWGYDGVCLWAAHEPYGGPDGLKRFVDACHARDLAVVLDVVHNHLGPSGNYLPTYGPYFTDRYHTPWGSAVNLDGPGSDEVRTYLRESALAWLRDFHIDGLRLDAVHELEDRRAITFLEELSDAVDRLGTALNKPLFLIAESDLNDPRTVTPRENGGIGLHAQWSDDFHHALHALLTGERQGYYADFGSMATLAKTLTRVWQHDGGWSSFRGRHHGRPVDPSRMPAHRFLGYAQDHDQIGNRALGDRLSALLPPGLLAATAALVLTSPFTPMLFMGEEWGASTPWQYFTDHTDPALAEAVRRGRRAEFAAHGWDAAQVPDPQSADTVRASRLDWSEPLRAPHSALLAWHRDLIALRRTHPELSDPHLPDVHVTYDEPAGWLMLHRGPFRTAVNLAEEPATLPMGTGSAEVVAAWDQAEITQGLAGTTLQLAPRSAAVVRLAD</sequence>
<name>A0AA41PUS3_9ACTN</name>
<feature type="binding site" evidence="16">
    <location>
        <begin position="308"/>
        <end position="312"/>
    </location>
    <ligand>
        <name>substrate</name>
    </ligand>
</feature>
<dbReference type="PANTHER" id="PTHR43651">
    <property type="entry name" value="1,4-ALPHA-GLUCAN-BRANCHING ENZYME"/>
    <property type="match status" value="1"/>
</dbReference>
<accession>A0AA41PUS3</accession>
<dbReference type="InterPro" id="IPR012768">
    <property type="entry name" value="Trehalose_TreZ"/>
</dbReference>